<dbReference type="GeneID" id="106664976"/>
<reference evidence="13" key="1">
    <citation type="submission" date="2022-01" db="UniProtKB">
        <authorList>
            <consortium name="EnsemblMetazoa"/>
        </authorList>
    </citation>
    <scope>IDENTIFICATION</scope>
</reference>
<keyword evidence="14" id="KW-1185">Reference proteome</keyword>
<accession>A0A8I6SVF1</accession>
<evidence type="ECO:0000313" key="13">
    <source>
        <dbReference type="EnsemblMetazoa" id="XP_024086146.1"/>
    </source>
</evidence>
<dbReference type="OrthoDB" id="5874059at2759"/>
<evidence type="ECO:0000256" key="5">
    <source>
        <dbReference type="ARBA" id="ARBA00022692"/>
    </source>
</evidence>
<keyword evidence="11 12" id="KW-0407">Ion channel</keyword>
<evidence type="ECO:0000256" key="10">
    <source>
        <dbReference type="ARBA" id="ARBA00023201"/>
    </source>
</evidence>
<evidence type="ECO:0000256" key="3">
    <source>
        <dbReference type="ARBA" id="ARBA00022448"/>
    </source>
</evidence>
<keyword evidence="5 12" id="KW-0812">Transmembrane</keyword>
<dbReference type="KEGG" id="clec:106664976"/>
<organism evidence="13 14">
    <name type="scientific">Cimex lectularius</name>
    <name type="common">Bed bug</name>
    <name type="synonym">Acanthia lectularia</name>
    <dbReference type="NCBI Taxonomy" id="79782"/>
    <lineage>
        <taxon>Eukaryota</taxon>
        <taxon>Metazoa</taxon>
        <taxon>Ecdysozoa</taxon>
        <taxon>Arthropoda</taxon>
        <taxon>Hexapoda</taxon>
        <taxon>Insecta</taxon>
        <taxon>Pterygota</taxon>
        <taxon>Neoptera</taxon>
        <taxon>Paraneoptera</taxon>
        <taxon>Hemiptera</taxon>
        <taxon>Heteroptera</taxon>
        <taxon>Panheteroptera</taxon>
        <taxon>Cimicomorpha</taxon>
        <taxon>Cimicidae</taxon>
        <taxon>Cimex</taxon>
    </lineage>
</organism>
<evidence type="ECO:0008006" key="15">
    <source>
        <dbReference type="Google" id="ProtNLM"/>
    </source>
</evidence>
<dbReference type="GO" id="GO:0015280">
    <property type="term" value="F:ligand-gated sodium channel activity"/>
    <property type="evidence" value="ECO:0007669"/>
    <property type="project" value="TreeGrafter"/>
</dbReference>
<dbReference type="EnsemblMetazoa" id="XM_024230378.1">
    <property type="protein sequence ID" value="XP_024086146.1"/>
    <property type="gene ID" value="LOC106664976"/>
</dbReference>
<keyword evidence="7" id="KW-0915">Sodium</keyword>
<evidence type="ECO:0000256" key="12">
    <source>
        <dbReference type="RuleBase" id="RU000679"/>
    </source>
</evidence>
<keyword evidence="8 12" id="KW-0406">Ion transport</keyword>
<protein>
    <recommendedName>
        <fullName evidence="15">Pickpocket</fullName>
    </recommendedName>
</protein>
<evidence type="ECO:0000256" key="9">
    <source>
        <dbReference type="ARBA" id="ARBA00023136"/>
    </source>
</evidence>
<keyword evidence="6" id="KW-1133">Transmembrane helix</keyword>
<proteinExistence type="inferred from homology"/>
<evidence type="ECO:0000313" key="14">
    <source>
        <dbReference type="Proteomes" id="UP000494040"/>
    </source>
</evidence>
<evidence type="ECO:0000256" key="4">
    <source>
        <dbReference type="ARBA" id="ARBA00022461"/>
    </source>
</evidence>
<dbReference type="Gene3D" id="1.10.287.770">
    <property type="entry name" value="YojJ-like"/>
    <property type="match status" value="1"/>
</dbReference>
<evidence type="ECO:0000256" key="8">
    <source>
        <dbReference type="ARBA" id="ARBA00023065"/>
    </source>
</evidence>
<comment type="similarity">
    <text evidence="2 12">Belongs to the amiloride-sensitive sodium channel (TC 1.A.6) family.</text>
</comment>
<dbReference type="PANTHER" id="PTHR11690">
    <property type="entry name" value="AMILORIDE-SENSITIVE SODIUM CHANNEL-RELATED"/>
    <property type="match status" value="1"/>
</dbReference>
<dbReference type="Pfam" id="PF00858">
    <property type="entry name" value="ASC"/>
    <property type="match status" value="1"/>
</dbReference>
<keyword evidence="9" id="KW-0472">Membrane</keyword>
<dbReference type="Gene3D" id="2.60.470.10">
    <property type="entry name" value="Acid-sensing ion channels like domains"/>
    <property type="match status" value="1"/>
</dbReference>
<keyword evidence="3 12" id="KW-0813">Transport</keyword>
<dbReference type="InterPro" id="IPR001873">
    <property type="entry name" value="ENaC"/>
</dbReference>
<evidence type="ECO:0000256" key="6">
    <source>
        <dbReference type="ARBA" id="ARBA00022989"/>
    </source>
</evidence>
<keyword evidence="10 12" id="KW-0739">Sodium transport</keyword>
<name>A0A8I6SVF1_CIMLE</name>
<dbReference type="AlphaFoldDB" id="A0A8I6SVF1"/>
<evidence type="ECO:0000256" key="11">
    <source>
        <dbReference type="ARBA" id="ARBA00023303"/>
    </source>
</evidence>
<evidence type="ECO:0000256" key="1">
    <source>
        <dbReference type="ARBA" id="ARBA00004141"/>
    </source>
</evidence>
<sequence length="357" mass="40727">MNVSDFMLESLPLCTDLFEMCYWNGERKNCCEIFSLQRTEEGFCYSFNSLTAETKKECYIRDFFMQSLLLNDQNPACTPRQTTSSGRYSGLTVVLKKDDQLLLNGFSRGINVLISPTYELPEAGSGVVLKRKSGRMLEIEVTPIIIECSSKLISYSSAKRECVLPQEKALKFNNFYSQTNCLIECRHNFISKNCNCQPYFFNDVTSGLPECNLEKLNCLANLSAEIRVMADLVYSNRILNMRNNTDCSCPVPCYGTMYNSLIKRSNLSVFDGEIQHGLLDVHFSNLGAVNYLRKISFSQQELIVSIGGTGNLFLGCSVISLMELVYYFFRGCVTILTRCLRKYRQRLIQPTRFGFYN</sequence>
<dbReference type="GO" id="GO:0005886">
    <property type="term" value="C:plasma membrane"/>
    <property type="evidence" value="ECO:0007669"/>
    <property type="project" value="TreeGrafter"/>
</dbReference>
<dbReference type="Proteomes" id="UP000494040">
    <property type="component" value="Unassembled WGS sequence"/>
</dbReference>
<comment type="subcellular location">
    <subcellularLocation>
        <location evidence="1">Membrane</location>
        <topology evidence="1">Multi-pass membrane protein</topology>
    </subcellularLocation>
</comment>
<dbReference type="OMA" id="DCCEIFE"/>
<evidence type="ECO:0000256" key="7">
    <source>
        <dbReference type="ARBA" id="ARBA00023053"/>
    </source>
</evidence>
<dbReference type="RefSeq" id="XP_024086146.1">
    <property type="nucleotide sequence ID" value="XM_024230378.1"/>
</dbReference>
<evidence type="ECO:0000256" key="2">
    <source>
        <dbReference type="ARBA" id="ARBA00007193"/>
    </source>
</evidence>
<keyword evidence="4 12" id="KW-0894">Sodium channel</keyword>
<dbReference type="PANTHER" id="PTHR11690:SF300">
    <property type="entry name" value="PICKPOCKET PROTEIN 19"/>
    <property type="match status" value="1"/>
</dbReference>